<dbReference type="PANTHER" id="PTHR19446">
    <property type="entry name" value="REVERSE TRANSCRIPTASES"/>
    <property type="match status" value="1"/>
</dbReference>
<dbReference type="CDD" id="cd01650">
    <property type="entry name" value="RT_nLTR_like"/>
    <property type="match status" value="1"/>
</dbReference>
<feature type="domain" description="Reverse transcriptase" evidence="1">
    <location>
        <begin position="68"/>
        <end position="342"/>
    </location>
</feature>
<sequence length="436" mass="48987">MLQYIDKTIPAEDSQDIIEDIPYVDIIQGSRRTPNGSSPGLDVICYEILHFLVINPSCEAVILQVFNYALSLGKFPKSWQESCIVLLPKKGDLTDLGNYRPITLIASDCKVFTRQLNSRVLDVASDLIGSHQSGFLREYAGIMLDNAKAYDRVHPQYISKVLVNFGFPKQFVQCICKLFFDNSICVNVNGFLTDPIEQRHGIRQGDSISPMLFNLAIEPFLLSVTKSTTTSGYSLQHVKPISKRTNSWVAPPPLKVLAYADDVLTFVKSRTELLDLEERLRTYNKASNSKINYDKSVAFPLHGGRMTSPTDGLIQDHATNNLKIKWYDSTSTGFIKYLGYPIWFCNQQRDVYIAKLLGDIATAVERFAARQVSLYGRANIANTMILSKLWHVIRIVSLPKDTVKKITSIIYQFVMSGLYLPLKGNSLSSYQGIKAA</sequence>
<dbReference type="EMBL" id="JASEJX010000012">
    <property type="protein sequence ID" value="KAK4518941.1"/>
    <property type="molecule type" value="Genomic_DNA"/>
</dbReference>
<comment type="caution">
    <text evidence="2">The sequence shown here is derived from an EMBL/GenBank/DDBJ whole genome shotgun (WGS) entry which is preliminary data.</text>
</comment>
<dbReference type="Pfam" id="PF00078">
    <property type="entry name" value="RVT_1"/>
    <property type="match status" value="1"/>
</dbReference>
<protein>
    <recommendedName>
        <fullName evidence="1">Reverse transcriptase domain-containing protein</fullName>
    </recommendedName>
</protein>
<dbReference type="InterPro" id="IPR000477">
    <property type="entry name" value="RT_dom"/>
</dbReference>
<dbReference type="Proteomes" id="UP001304243">
    <property type="component" value="Unassembled WGS sequence"/>
</dbReference>
<dbReference type="InterPro" id="IPR043502">
    <property type="entry name" value="DNA/RNA_pol_sf"/>
</dbReference>
<dbReference type="PROSITE" id="PS50878">
    <property type="entry name" value="RT_POL"/>
    <property type="match status" value="1"/>
</dbReference>
<accession>A0AAN7DK89</accession>
<dbReference type="SUPFAM" id="SSF56672">
    <property type="entry name" value="DNA/RNA polymerases"/>
    <property type="match status" value="1"/>
</dbReference>
<evidence type="ECO:0000313" key="3">
    <source>
        <dbReference type="Proteomes" id="UP001304243"/>
    </source>
</evidence>
<dbReference type="RefSeq" id="XP_064685607.1">
    <property type="nucleotide sequence ID" value="XM_064828405.1"/>
</dbReference>
<gene>
    <name evidence="2" type="ORF">ATC70_009168</name>
</gene>
<organism evidence="2 3">
    <name type="scientific">Mucor velutinosus</name>
    <dbReference type="NCBI Taxonomy" id="708070"/>
    <lineage>
        <taxon>Eukaryota</taxon>
        <taxon>Fungi</taxon>
        <taxon>Fungi incertae sedis</taxon>
        <taxon>Mucoromycota</taxon>
        <taxon>Mucoromycotina</taxon>
        <taxon>Mucoromycetes</taxon>
        <taxon>Mucorales</taxon>
        <taxon>Mucorineae</taxon>
        <taxon>Mucoraceae</taxon>
        <taxon>Mucor</taxon>
    </lineage>
</organism>
<dbReference type="AlphaFoldDB" id="A0AAN7DK89"/>
<evidence type="ECO:0000259" key="1">
    <source>
        <dbReference type="PROSITE" id="PS50878"/>
    </source>
</evidence>
<proteinExistence type="predicted"/>
<evidence type="ECO:0000313" key="2">
    <source>
        <dbReference type="EMBL" id="KAK4518941.1"/>
    </source>
</evidence>
<keyword evidence="3" id="KW-1185">Reference proteome</keyword>
<dbReference type="GeneID" id="89952854"/>
<reference evidence="2 3" key="1">
    <citation type="submission" date="2022-11" db="EMBL/GenBank/DDBJ databases">
        <title>Mucor velutinosus strain NIH1002 WGS.</title>
        <authorList>
            <person name="Subramanian P."/>
            <person name="Mullikin J.C."/>
            <person name="Segre J.A."/>
            <person name="Zelazny A.M."/>
        </authorList>
    </citation>
    <scope>NUCLEOTIDE SEQUENCE [LARGE SCALE GENOMIC DNA]</scope>
    <source>
        <strain evidence="2 3">NIH1002</strain>
    </source>
</reference>
<name>A0AAN7DK89_9FUNG</name>